<evidence type="ECO:0000313" key="1">
    <source>
        <dbReference type="EMBL" id="KAK7948220.1"/>
    </source>
</evidence>
<proteinExistence type="predicted"/>
<accession>A0ABR1Q6Z7</accession>
<name>A0ABR1Q6Z7_9PEZI</name>
<dbReference type="Proteomes" id="UP001391051">
    <property type="component" value="Unassembled WGS sequence"/>
</dbReference>
<keyword evidence="2" id="KW-1185">Reference proteome</keyword>
<gene>
    <name evidence="1" type="ORF">PG986_009106</name>
</gene>
<reference evidence="1 2" key="1">
    <citation type="submission" date="2023-01" db="EMBL/GenBank/DDBJ databases">
        <title>Analysis of 21 Apiospora genomes using comparative genomics revels a genus with tremendous synthesis potential of carbohydrate active enzymes and secondary metabolites.</title>
        <authorList>
            <person name="Sorensen T."/>
        </authorList>
    </citation>
    <scope>NUCLEOTIDE SEQUENCE [LARGE SCALE GENOMIC DNA]</scope>
    <source>
        <strain evidence="1 2">CBS 24483</strain>
    </source>
</reference>
<organism evidence="1 2">
    <name type="scientific">Apiospora aurea</name>
    <dbReference type="NCBI Taxonomy" id="335848"/>
    <lineage>
        <taxon>Eukaryota</taxon>
        <taxon>Fungi</taxon>
        <taxon>Dikarya</taxon>
        <taxon>Ascomycota</taxon>
        <taxon>Pezizomycotina</taxon>
        <taxon>Sordariomycetes</taxon>
        <taxon>Xylariomycetidae</taxon>
        <taxon>Amphisphaeriales</taxon>
        <taxon>Apiosporaceae</taxon>
        <taxon>Apiospora</taxon>
    </lineage>
</organism>
<evidence type="ECO:0000313" key="2">
    <source>
        <dbReference type="Proteomes" id="UP001391051"/>
    </source>
</evidence>
<dbReference type="RefSeq" id="XP_066697726.1">
    <property type="nucleotide sequence ID" value="XM_066845328.1"/>
</dbReference>
<comment type="caution">
    <text evidence="1">The sequence shown here is derived from an EMBL/GenBank/DDBJ whole genome shotgun (WGS) entry which is preliminary data.</text>
</comment>
<dbReference type="EMBL" id="JAQQWE010000006">
    <property type="protein sequence ID" value="KAK7948220.1"/>
    <property type="molecule type" value="Genomic_DNA"/>
</dbReference>
<protein>
    <submittedName>
        <fullName evidence="1">Uncharacterized protein</fullName>
    </submittedName>
</protein>
<dbReference type="GeneID" id="92078390"/>
<sequence length="218" mass="23819">MRMSLGPADHDMALSGSLMICIQYCEGPEGVPGPARPSAHGSAHGKFWQTDGCLRCIPHRNSKRARRPSDGPPSAQPASFNAHAIGSIRSMGGELGGIRSWIMAFWKETTVLLLWHPESGPPPGFWLLRDARGPARLPAPKPGLMCSEYQQCREVLSTPRQSIRACPTDRKRINTQSQWPKWCPTSMPQDAPAPSTSLAAAIMLSDFNKSMRIAQVHG</sequence>